<accession>A0ABY1NDX0</accession>
<evidence type="ECO:0000313" key="1">
    <source>
        <dbReference type="EMBL" id="SMP06904.1"/>
    </source>
</evidence>
<comment type="caution">
    <text evidence="1">The sequence shown here is derived from an EMBL/GenBank/DDBJ whole genome shotgun (WGS) entry which is preliminary data.</text>
</comment>
<name>A0ABY1NDX0_9HYPH</name>
<proteinExistence type="predicted"/>
<keyword evidence="2" id="KW-1185">Reference proteome</keyword>
<gene>
    <name evidence="1" type="ORF">SAMN06265374_0812</name>
</gene>
<protein>
    <submittedName>
        <fullName evidence="1">Uncharacterized protein</fullName>
    </submittedName>
</protein>
<dbReference type="Proteomes" id="UP001157914">
    <property type="component" value="Unassembled WGS sequence"/>
</dbReference>
<reference evidence="1 2" key="1">
    <citation type="submission" date="2017-05" db="EMBL/GenBank/DDBJ databases">
        <authorList>
            <person name="Varghese N."/>
            <person name="Submissions S."/>
        </authorList>
    </citation>
    <scope>NUCLEOTIDE SEQUENCE [LARGE SCALE GENOMIC DNA]</scope>
    <source>
        <strain evidence="1 2">DSM 15949</strain>
    </source>
</reference>
<organism evidence="1 2">
    <name type="scientific">Roseibium denhamense</name>
    <dbReference type="NCBI Taxonomy" id="76305"/>
    <lineage>
        <taxon>Bacteria</taxon>
        <taxon>Pseudomonadati</taxon>
        <taxon>Pseudomonadota</taxon>
        <taxon>Alphaproteobacteria</taxon>
        <taxon>Hyphomicrobiales</taxon>
        <taxon>Stappiaceae</taxon>
        <taxon>Roseibium</taxon>
    </lineage>
</organism>
<evidence type="ECO:0000313" key="2">
    <source>
        <dbReference type="Proteomes" id="UP001157914"/>
    </source>
</evidence>
<dbReference type="EMBL" id="FXTT01000001">
    <property type="protein sequence ID" value="SMP06904.1"/>
    <property type="molecule type" value="Genomic_DNA"/>
</dbReference>
<sequence>MARQVQEEMAAKEAQAVLVAVEAHPVASAVEVALGEQTAQGGGGAGWPQRSIRSTGLAYCKW</sequence>